<comment type="caution">
    <text evidence="2">The sequence shown here is derived from an EMBL/GenBank/DDBJ whole genome shotgun (WGS) entry which is preliminary data.</text>
</comment>
<dbReference type="Proteomes" id="UP001235513">
    <property type="component" value="Unassembled WGS sequence"/>
</dbReference>
<reference evidence="2 3" key="1">
    <citation type="submission" date="2023-07" db="EMBL/GenBank/DDBJ databases">
        <title>Sorghum-associated microbial communities from plants grown in Nebraska, USA.</title>
        <authorList>
            <person name="Schachtman D."/>
        </authorList>
    </citation>
    <scope>NUCLEOTIDE SEQUENCE [LARGE SCALE GENOMIC DNA]</scope>
    <source>
        <strain evidence="2 3">CC351</strain>
    </source>
</reference>
<evidence type="ECO:0000313" key="3">
    <source>
        <dbReference type="Proteomes" id="UP001235513"/>
    </source>
</evidence>
<feature type="transmembrane region" description="Helical" evidence="1">
    <location>
        <begin position="107"/>
        <end position="123"/>
    </location>
</feature>
<evidence type="ECO:0000256" key="1">
    <source>
        <dbReference type="SAM" id="Phobius"/>
    </source>
</evidence>
<keyword evidence="1" id="KW-0472">Membrane</keyword>
<organism evidence="2 3">
    <name type="scientific">Chryseobacterium lathyri</name>
    <dbReference type="NCBI Taxonomy" id="395933"/>
    <lineage>
        <taxon>Bacteria</taxon>
        <taxon>Pseudomonadati</taxon>
        <taxon>Bacteroidota</taxon>
        <taxon>Flavobacteriia</taxon>
        <taxon>Flavobacteriales</taxon>
        <taxon>Weeksellaceae</taxon>
        <taxon>Chryseobacterium group</taxon>
        <taxon>Chryseobacterium</taxon>
    </lineage>
</organism>
<feature type="transmembrane region" description="Helical" evidence="1">
    <location>
        <begin position="20"/>
        <end position="37"/>
    </location>
</feature>
<accession>A0ABT9SMR0</accession>
<keyword evidence="3" id="KW-1185">Reference proteome</keyword>
<gene>
    <name evidence="2" type="ORF">J2T04_002622</name>
</gene>
<feature type="transmembrane region" description="Helical" evidence="1">
    <location>
        <begin position="130"/>
        <end position="149"/>
    </location>
</feature>
<dbReference type="EMBL" id="JAUSRL010000004">
    <property type="protein sequence ID" value="MDP9960734.1"/>
    <property type="molecule type" value="Genomic_DNA"/>
</dbReference>
<name>A0ABT9SMR0_9FLAO</name>
<evidence type="ECO:0000313" key="2">
    <source>
        <dbReference type="EMBL" id="MDP9960734.1"/>
    </source>
</evidence>
<protein>
    <submittedName>
        <fullName evidence="2">Uncharacterized protein</fullName>
    </submittedName>
</protein>
<feature type="transmembrane region" description="Helical" evidence="1">
    <location>
        <begin position="49"/>
        <end position="67"/>
    </location>
</feature>
<proteinExistence type="predicted"/>
<keyword evidence="1" id="KW-0812">Transmembrane</keyword>
<sequence length="167" mass="18994">MNFIEHVTVWAKGDALQGKWMMGISLLVVVPVLFSLIKNGNYLQKGMILPLGLLVVLNLAYGGFLLSSKPKYPAEMEKLYHQNPSLTFKQEYEKVKGFDKSYTLTKYLWTALLTLSILGYFGFSQEYFQGLFIGFALMFFGLLIVDVFLHSRLKLYLEALSQSNLLG</sequence>
<keyword evidence="1" id="KW-1133">Transmembrane helix</keyword>